<dbReference type="Pfam" id="PF00151">
    <property type="entry name" value="Lipase"/>
    <property type="match status" value="1"/>
</dbReference>
<proteinExistence type="inferred from homology"/>
<dbReference type="InterPro" id="IPR033906">
    <property type="entry name" value="Lipase_N"/>
</dbReference>
<evidence type="ECO:0000259" key="6">
    <source>
        <dbReference type="Pfam" id="PF00151"/>
    </source>
</evidence>
<keyword evidence="3" id="KW-0964">Secreted</keyword>
<dbReference type="PRINTS" id="PR00821">
    <property type="entry name" value="TAGLIPASE"/>
</dbReference>
<gene>
    <name evidence="7" type="ORF">GWI33_012817</name>
</gene>
<dbReference type="PANTHER" id="PTHR11610:SF173">
    <property type="entry name" value="LIPASE DOMAIN-CONTAINING PROTEIN-RELATED"/>
    <property type="match status" value="1"/>
</dbReference>
<dbReference type="InterPro" id="IPR029058">
    <property type="entry name" value="AB_hydrolase_fold"/>
</dbReference>
<evidence type="ECO:0000313" key="7">
    <source>
        <dbReference type="EMBL" id="KAF7274532.1"/>
    </source>
</evidence>
<comment type="subcellular location">
    <subcellularLocation>
        <location evidence="1">Secreted</location>
    </subcellularLocation>
</comment>
<feature type="chain" id="PRO_5032644339" description="Lipase domain-containing protein" evidence="5">
    <location>
        <begin position="23"/>
        <end position="340"/>
    </location>
</feature>
<dbReference type="SUPFAM" id="SSF53474">
    <property type="entry name" value="alpha/beta-Hydrolases"/>
    <property type="match status" value="1"/>
</dbReference>
<organism evidence="7 8">
    <name type="scientific">Rhynchophorus ferrugineus</name>
    <name type="common">Red palm weevil</name>
    <name type="synonym">Curculio ferrugineus</name>
    <dbReference type="NCBI Taxonomy" id="354439"/>
    <lineage>
        <taxon>Eukaryota</taxon>
        <taxon>Metazoa</taxon>
        <taxon>Ecdysozoa</taxon>
        <taxon>Arthropoda</taxon>
        <taxon>Hexapoda</taxon>
        <taxon>Insecta</taxon>
        <taxon>Pterygota</taxon>
        <taxon>Neoptera</taxon>
        <taxon>Endopterygota</taxon>
        <taxon>Coleoptera</taxon>
        <taxon>Polyphaga</taxon>
        <taxon>Cucujiformia</taxon>
        <taxon>Curculionidae</taxon>
        <taxon>Dryophthorinae</taxon>
        <taxon>Rhynchophorus</taxon>
    </lineage>
</organism>
<evidence type="ECO:0000256" key="3">
    <source>
        <dbReference type="ARBA" id="ARBA00022525"/>
    </source>
</evidence>
<dbReference type="OrthoDB" id="6755582at2759"/>
<protein>
    <recommendedName>
        <fullName evidence="6">Lipase domain-containing protein</fullName>
    </recommendedName>
</protein>
<accession>A0A834I4Q5</accession>
<evidence type="ECO:0000256" key="5">
    <source>
        <dbReference type="SAM" id="SignalP"/>
    </source>
</evidence>
<keyword evidence="8" id="KW-1185">Reference proteome</keyword>
<dbReference type="GO" id="GO:0016042">
    <property type="term" value="P:lipid catabolic process"/>
    <property type="evidence" value="ECO:0007669"/>
    <property type="project" value="TreeGrafter"/>
</dbReference>
<evidence type="ECO:0000256" key="4">
    <source>
        <dbReference type="RuleBase" id="RU004262"/>
    </source>
</evidence>
<comment type="similarity">
    <text evidence="2 4">Belongs to the AB hydrolase superfamily. Lipase family.</text>
</comment>
<sequence>MVLCIKIVGYFVFLVVFEVAGASITDELKSKAFSLYKNLAIGARRLKHNPGISEDQISFELYQKEYPEDLIHIDIDDLEIFRGTKSKIVFLVHGYVSNSKTKQVGELKDTFLRLDDVSYVINVDWEKAADQLYYISALNTYDVADIIAKFIINLYRNYEVDKNNILLVGHSLGGQICGFVGKIFKQNTLELLPRIIALDPAGPLFSIRPAHERLNPNDAAIVEVIHTDGGVLGLSDSCGTIDFFVNGGKNQPGCKQIDLDDIIETATTPLICDHIRAWDYFLEALLNPNGFIASKCLGTIYDRENCNGETVSMGDVNLTAEGNYYLETNRHKPFANNLSD</sequence>
<dbReference type="GO" id="GO:0005615">
    <property type="term" value="C:extracellular space"/>
    <property type="evidence" value="ECO:0007669"/>
    <property type="project" value="TreeGrafter"/>
</dbReference>
<keyword evidence="5" id="KW-0732">Signal</keyword>
<evidence type="ECO:0000256" key="2">
    <source>
        <dbReference type="ARBA" id="ARBA00010701"/>
    </source>
</evidence>
<dbReference type="InterPro" id="IPR000734">
    <property type="entry name" value="TAG_lipase"/>
</dbReference>
<dbReference type="CDD" id="cd00707">
    <property type="entry name" value="Pancreat_lipase_like"/>
    <property type="match status" value="1"/>
</dbReference>
<evidence type="ECO:0000256" key="1">
    <source>
        <dbReference type="ARBA" id="ARBA00004613"/>
    </source>
</evidence>
<dbReference type="GO" id="GO:0017171">
    <property type="term" value="F:serine hydrolase activity"/>
    <property type="evidence" value="ECO:0007669"/>
    <property type="project" value="TreeGrafter"/>
</dbReference>
<dbReference type="InterPro" id="IPR013818">
    <property type="entry name" value="Lipase"/>
</dbReference>
<reference evidence="7" key="1">
    <citation type="submission" date="2020-08" db="EMBL/GenBank/DDBJ databases">
        <title>Genome sequencing and assembly of the red palm weevil Rhynchophorus ferrugineus.</title>
        <authorList>
            <person name="Dias G.B."/>
            <person name="Bergman C.M."/>
            <person name="Manee M."/>
        </authorList>
    </citation>
    <scope>NUCLEOTIDE SEQUENCE</scope>
    <source>
        <strain evidence="7">AA-2017</strain>
        <tissue evidence="7">Whole larva</tissue>
    </source>
</reference>
<dbReference type="GO" id="GO:0016298">
    <property type="term" value="F:lipase activity"/>
    <property type="evidence" value="ECO:0007669"/>
    <property type="project" value="InterPro"/>
</dbReference>
<feature type="domain" description="Lipase" evidence="6">
    <location>
        <begin position="57"/>
        <end position="334"/>
    </location>
</feature>
<dbReference type="EMBL" id="JAACXV010012664">
    <property type="protein sequence ID" value="KAF7274532.1"/>
    <property type="molecule type" value="Genomic_DNA"/>
</dbReference>
<evidence type="ECO:0000313" key="8">
    <source>
        <dbReference type="Proteomes" id="UP000625711"/>
    </source>
</evidence>
<dbReference type="AlphaFoldDB" id="A0A834I4Q5"/>
<name>A0A834I4Q5_RHYFE</name>
<dbReference type="PANTHER" id="PTHR11610">
    <property type="entry name" value="LIPASE"/>
    <property type="match status" value="1"/>
</dbReference>
<comment type="caution">
    <text evidence="7">The sequence shown here is derived from an EMBL/GenBank/DDBJ whole genome shotgun (WGS) entry which is preliminary data.</text>
</comment>
<dbReference type="Proteomes" id="UP000625711">
    <property type="component" value="Unassembled WGS sequence"/>
</dbReference>
<feature type="signal peptide" evidence="5">
    <location>
        <begin position="1"/>
        <end position="22"/>
    </location>
</feature>
<dbReference type="Gene3D" id="3.40.50.1820">
    <property type="entry name" value="alpha/beta hydrolase"/>
    <property type="match status" value="1"/>
</dbReference>